<dbReference type="HAMAP" id="MF_01077">
    <property type="entry name" value="RimP"/>
    <property type="match status" value="1"/>
</dbReference>
<keyword evidence="1 3" id="KW-0963">Cytoplasm</keyword>
<dbReference type="FunFam" id="3.30.300.70:FF:000001">
    <property type="entry name" value="Ribosome maturation factor RimP"/>
    <property type="match status" value="1"/>
</dbReference>
<keyword evidence="7" id="KW-1185">Reference proteome</keyword>
<dbReference type="NCBIfam" id="NF000934">
    <property type="entry name" value="PRK00092.3-1"/>
    <property type="match status" value="1"/>
</dbReference>
<dbReference type="PANTHER" id="PTHR33867:SF1">
    <property type="entry name" value="RIBOSOME MATURATION FACTOR RIMP"/>
    <property type="match status" value="1"/>
</dbReference>
<dbReference type="STRING" id="1121291.SAMN02745134_01413"/>
<evidence type="ECO:0000313" key="7">
    <source>
        <dbReference type="Proteomes" id="UP000192468"/>
    </source>
</evidence>
<evidence type="ECO:0000259" key="4">
    <source>
        <dbReference type="Pfam" id="PF02576"/>
    </source>
</evidence>
<feature type="domain" description="Ribosome maturation factor RimP N-terminal" evidence="4">
    <location>
        <begin position="13"/>
        <end position="84"/>
    </location>
</feature>
<dbReference type="Pfam" id="PF17384">
    <property type="entry name" value="DUF150_C"/>
    <property type="match status" value="1"/>
</dbReference>
<protein>
    <recommendedName>
        <fullName evidence="3">Ribosome maturation factor RimP</fullName>
    </recommendedName>
</protein>
<reference evidence="6 7" key="1">
    <citation type="submission" date="2017-04" db="EMBL/GenBank/DDBJ databases">
        <authorList>
            <person name="Afonso C.L."/>
            <person name="Miller P.J."/>
            <person name="Scott M.A."/>
            <person name="Spackman E."/>
            <person name="Goraichik I."/>
            <person name="Dimitrov K.M."/>
            <person name="Suarez D.L."/>
            <person name="Swayne D.E."/>
        </authorList>
    </citation>
    <scope>NUCLEOTIDE SEQUENCE [LARGE SCALE GENOMIC DNA]</scope>
    <source>
        <strain evidence="6 7">DSM 12555</strain>
    </source>
</reference>
<dbReference type="GO" id="GO:0006412">
    <property type="term" value="P:translation"/>
    <property type="evidence" value="ECO:0007669"/>
    <property type="project" value="TreeGrafter"/>
</dbReference>
<name>A0A1W1XCB4_9CLOT</name>
<dbReference type="EMBL" id="FWXH01000003">
    <property type="protein sequence ID" value="SMC21685.1"/>
    <property type="molecule type" value="Genomic_DNA"/>
</dbReference>
<feature type="domain" description="Ribosome maturation factor RimP C-terminal" evidence="5">
    <location>
        <begin position="88"/>
        <end position="152"/>
    </location>
</feature>
<dbReference type="AlphaFoldDB" id="A0A1W1XCB4"/>
<dbReference type="InterPro" id="IPR035956">
    <property type="entry name" value="RimP_N_sf"/>
</dbReference>
<dbReference type="PANTHER" id="PTHR33867">
    <property type="entry name" value="RIBOSOME MATURATION FACTOR RIMP"/>
    <property type="match status" value="1"/>
</dbReference>
<evidence type="ECO:0000256" key="1">
    <source>
        <dbReference type="ARBA" id="ARBA00022490"/>
    </source>
</evidence>
<dbReference type="InterPro" id="IPR003728">
    <property type="entry name" value="Ribosome_maturation_RimP"/>
</dbReference>
<dbReference type="Gene3D" id="3.30.300.70">
    <property type="entry name" value="RimP-like superfamily, N-terminal"/>
    <property type="match status" value="1"/>
</dbReference>
<dbReference type="CDD" id="cd01734">
    <property type="entry name" value="YlxS_C"/>
    <property type="match status" value="1"/>
</dbReference>
<comment type="function">
    <text evidence="3">Required for maturation of 30S ribosomal subunits.</text>
</comment>
<evidence type="ECO:0000256" key="3">
    <source>
        <dbReference type="HAMAP-Rule" id="MF_01077"/>
    </source>
</evidence>
<dbReference type="Proteomes" id="UP000192468">
    <property type="component" value="Unassembled WGS sequence"/>
</dbReference>
<proteinExistence type="inferred from homology"/>
<evidence type="ECO:0000256" key="2">
    <source>
        <dbReference type="ARBA" id="ARBA00022517"/>
    </source>
</evidence>
<comment type="subcellular location">
    <subcellularLocation>
        <location evidence="3">Cytoplasm</location>
    </subcellularLocation>
</comment>
<dbReference type="InterPro" id="IPR028998">
    <property type="entry name" value="RimP_C"/>
</dbReference>
<dbReference type="GO" id="GO:0005829">
    <property type="term" value="C:cytosol"/>
    <property type="evidence" value="ECO:0007669"/>
    <property type="project" value="TreeGrafter"/>
</dbReference>
<evidence type="ECO:0000259" key="5">
    <source>
        <dbReference type="Pfam" id="PF17384"/>
    </source>
</evidence>
<dbReference type="OrthoDB" id="9805006at2"/>
<comment type="similarity">
    <text evidence="3">Belongs to the RimP family.</text>
</comment>
<dbReference type="SUPFAM" id="SSF74942">
    <property type="entry name" value="YhbC-like, C-terminal domain"/>
    <property type="match status" value="1"/>
</dbReference>
<dbReference type="InterPro" id="IPR036847">
    <property type="entry name" value="RimP_C_sf"/>
</dbReference>
<dbReference type="InterPro" id="IPR028989">
    <property type="entry name" value="RimP_N"/>
</dbReference>
<accession>A0A1W1XCB4</accession>
<dbReference type="Gene3D" id="2.30.30.180">
    <property type="entry name" value="Ribosome maturation factor RimP, C-terminal domain"/>
    <property type="match status" value="1"/>
</dbReference>
<sequence length="153" mass="17812">MSEQTLINELIDLLKPIVLELHYEFYNLEFVNEDGENYLRIYIDNEKGIDLSDCEKVSRKISETLDKVDPIEVSYYLEVSSPGIFRQLFTDEHLNKNIDSKVSVTLKEDYNGKNKYIGKLKSFTETNIIIDFKNRDLSIPRNIVDKVNLEGKA</sequence>
<gene>
    <name evidence="3" type="primary">rimP</name>
    <name evidence="6" type="ORF">SAMN02745134_01413</name>
</gene>
<organism evidence="6 7">
    <name type="scientific">Clostridium acidisoli DSM 12555</name>
    <dbReference type="NCBI Taxonomy" id="1121291"/>
    <lineage>
        <taxon>Bacteria</taxon>
        <taxon>Bacillati</taxon>
        <taxon>Bacillota</taxon>
        <taxon>Clostridia</taxon>
        <taxon>Eubacteriales</taxon>
        <taxon>Clostridiaceae</taxon>
        <taxon>Clostridium</taxon>
    </lineage>
</organism>
<dbReference type="GO" id="GO:0000028">
    <property type="term" value="P:ribosomal small subunit assembly"/>
    <property type="evidence" value="ECO:0007669"/>
    <property type="project" value="TreeGrafter"/>
</dbReference>
<dbReference type="SUPFAM" id="SSF75420">
    <property type="entry name" value="YhbC-like, N-terminal domain"/>
    <property type="match status" value="1"/>
</dbReference>
<dbReference type="Pfam" id="PF02576">
    <property type="entry name" value="RimP_N"/>
    <property type="match status" value="1"/>
</dbReference>
<keyword evidence="2 3" id="KW-0690">Ribosome biogenesis</keyword>
<evidence type="ECO:0000313" key="6">
    <source>
        <dbReference type="EMBL" id="SMC21685.1"/>
    </source>
</evidence>